<feature type="transmembrane region" description="Helical" evidence="6">
    <location>
        <begin position="184"/>
        <end position="205"/>
    </location>
</feature>
<feature type="transmembrane region" description="Helical" evidence="6">
    <location>
        <begin position="234"/>
        <end position="258"/>
    </location>
</feature>
<evidence type="ECO:0000313" key="8">
    <source>
        <dbReference type="Proteomes" id="UP001172681"/>
    </source>
</evidence>
<evidence type="ECO:0000256" key="3">
    <source>
        <dbReference type="ARBA" id="ARBA00022692"/>
    </source>
</evidence>
<evidence type="ECO:0000313" key="7">
    <source>
        <dbReference type="EMBL" id="KAJ9615933.1"/>
    </source>
</evidence>
<evidence type="ECO:0000256" key="6">
    <source>
        <dbReference type="SAM" id="Phobius"/>
    </source>
</evidence>
<keyword evidence="4 6" id="KW-1133">Transmembrane helix</keyword>
<comment type="subcellular location">
    <subcellularLocation>
        <location evidence="1">Membrane</location>
        <topology evidence="1">Multi-pass membrane protein</topology>
    </subcellularLocation>
</comment>
<feature type="transmembrane region" description="Helical" evidence="6">
    <location>
        <begin position="156"/>
        <end position="177"/>
    </location>
</feature>
<dbReference type="PANTHER" id="PTHR31123:SF6">
    <property type="entry name" value="MEMBRANE AMMONIUM TRANSPORTER (ATO3), PUTATIVE (AFU_ORTHOLOGUE AFUA_5G01140)-RELATED"/>
    <property type="match status" value="1"/>
</dbReference>
<dbReference type="PANTHER" id="PTHR31123">
    <property type="entry name" value="ACCUMULATION OF DYADS PROTEIN 2-RELATED"/>
    <property type="match status" value="1"/>
</dbReference>
<proteinExistence type="inferred from homology"/>
<feature type="transmembrane region" description="Helical" evidence="6">
    <location>
        <begin position="58"/>
        <end position="80"/>
    </location>
</feature>
<feature type="transmembrane region" description="Helical" evidence="6">
    <location>
        <begin position="86"/>
        <end position="109"/>
    </location>
</feature>
<evidence type="ECO:0008006" key="9">
    <source>
        <dbReference type="Google" id="ProtNLM"/>
    </source>
</evidence>
<feature type="transmembrane region" description="Helical" evidence="6">
    <location>
        <begin position="116"/>
        <end position="136"/>
    </location>
</feature>
<dbReference type="InterPro" id="IPR000791">
    <property type="entry name" value="Gpr1/Fun34/SatP-like"/>
</dbReference>
<protein>
    <recommendedName>
        <fullName evidence="9">GPR1/FUN34/YaaH-class plasma membrane protein</fullName>
    </recommendedName>
</protein>
<comment type="similarity">
    <text evidence="2">Belongs to the acetate uptake transporter (AceTr) (TC 2.A.96) family.</text>
</comment>
<name>A0AA38XM29_9EURO</name>
<accession>A0AA38XM29</accession>
<evidence type="ECO:0000256" key="5">
    <source>
        <dbReference type="ARBA" id="ARBA00023136"/>
    </source>
</evidence>
<evidence type="ECO:0000256" key="2">
    <source>
        <dbReference type="ARBA" id="ARBA00005587"/>
    </source>
</evidence>
<keyword evidence="3 6" id="KW-0812">Transmembrane</keyword>
<dbReference type="GO" id="GO:0015123">
    <property type="term" value="F:acetate transmembrane transporter activity"/>
    <property type="evidence" value="ECO:0007669"/>
    <property type="project" value="TreeGrafter"/>
</dbReference>
<dbReference type="AlphaFoldDB" id="A0AA38XM29"/>
<keyword evidence="8" id="KW-1185">Reference proteome</keyword>
<dbReference type="Pfam" id="PF01184">
    <property type="entry name" value="Gpr1_Fun34_YaaH"/>
    <property type="match status" value="1"/>
</dbReference>
<keyword evidence="5 6" id="KW-0472">Membrane</keyword>
<dbReference type="GO" id="GO:0005886">
    <property type="term" value="C:plasma membrane"/>
    <property type="evidence" value="ECO:0007669"/>
    <property type="project" value="TreeGrafter"/>
</dbReference>
<evidence type="ECO:0000256" key="1">
    <source>
        <dbReference type="ARBA" id="ARBA00004141"/>
    </source>
</evidence>
<dbReference type="EMBL" id="JAPDRN010000178">
    <property type="protein sequence ID" value="KAJ9615933.1"/>
    <property type="molecule type" value="Genomic_DNA"/>
</dbReference>
<organism evidence="7 8">
    <name type="scientific">Knufia peltigerae</name>
    <dbReference type="NCBI Taxonomy" id="1002370"/>
    <lineage>
        <taxon>Eukaryota</taxon>
        <taxon>Fungi</taxon>
        <taxon>Dikarya</taxon>
        <taxon>Ascomycota</taxon>
        <taxon>Pezizomycotina</taxon>
        <taxon>Eurotiomycetes</taxon>
        <taxon>Chaetothyriomycetidae</taxon>
        <taxon>Chaetothyriales</taxon>
        <taxon>Trichomeriaceae</taxon>
        <taxon>Knufia</taxon>
    </lineage>
</organism>
<evidence type="ECO:0000256" key="4">
    <source>
        <dbReference type="ARBA" id="ARBA00022989"/>
    </source>
</evidence>
<comment type="caution">
    <text evidence="7">The sequence shown here is derived from an EMBL/GenBank/DDBJ whole genome shotgun (WGS) entry which is preliminary data.</text>
</comment>
<dbReference type="Proteomes" id="UP001172681">
    <property type="component" value="Unassembled WGS sequence"/>
</dbReference>
<sequence>MTSTDSVPMKDSIEQTLQHIRTAESVFVPKDVFEKLYLNPERPVAGRLRQTVGNPTPLGLIGFLLAGTPNAIASMGWRGAGGNGGALLTVFIFFGGVLQIIGALGNWMLGNTFSSTVFFTFGGFWLSQGTALQPFYPIGAAYSAAGDNAEGMTTPGFYATTGFFFLCMAVLTYMFAVCAVRVNVILFAGLHFLTVGFGCFTGVYWNLAEGNHEMAARLQKVSNLGRSEFGLVDFAVAHALQVGGAFVFALCAIVWYLLFSELLESVDFPIALPVGDLSQVVPGMKRRRASSDPDKTK</sequence>
<reference evidence="7" key="1">
    <citation type="submission" date="2022-10" db="EMBL/GenBank/DDBJ databases">
        <title>Culturing micro-colonial fungi from biological soil crusts in the Mojave desert and describing Neophaeococcomyces mojavensis, and introducing the new genera and species Taxawa tesnikishii.</title>
        <authorList>
            <person name="Kurbessoian T."/>
            <person name="Stajich J.E."/>
        </authorList>
    </citation>
    <scope>NUCLEOTIDE SEQUENCE</scope>
    <source>
        <strain evidence="7">TK_35</strain>
    </source>
</reference>
<dbReference type="InterPro" id="IPR051633">
    <property type="entry name" value="AceTr"/>
</dbReference>
<gene>
    <name evidence="7" type="ORF">H2204_014253</name>
</gene>